<organism evidence="1 2">
    <name type="scientific">Candidatus Terrybacteria bacterium RIFCSPHIGHO2_01_FULL_43_35</name>
    <dbReference type="NCBI Taxonomy" id="1802361"/>
    <lineage>
        <taxon>Bacteria</taxon>
        <taxon>Candidatus Terryibacteriota</taxon>
    </lineage>
</organism>
<protein>
    <submittedName>
        <fullName evidence="1">Uncharacterized protein</fullName>
    </submittedName>
</protein>
<evidence type="ECO:0000313" key="1">
    <source>
        <dbReference type="EMBL" id="OHA47354.1"/>
    </source>
</evidence>
<proteinExistence type="predicted"/>
<sequence>MPYIPQEDRDYLDEKINVLAQAVKERTVANDGNYEGLFNYVITKLLIAIMPEHRYRHIARITGVLENVKQEFYRRLAAPYEDEQIDKNKDVYPDADK</sequence>
<comment type="caution">
    <text evidence="1">The sequence shown here is derived from an EMBL/GenBank/DDBJ whole genome shotgun (WGS) entry which is preliminary data.</text>
</comment>
<accession>A0A1G2PG99</accession>
<dbReference type="EMBL" id="MHSR01000001">
    <property type="protein sequence ID" value="OHA47354.1"/>
    <property type="molecule type" value="Genomic_DNA"/>
</dbReference>
<evidence type="ECO:0000313" key="2">
    <source>
        <dbReference type="Proteomes" id="UP000178869"/>
    </source>
</evidence>
<dbReference type="Proteomes" id="UP000178869">
    <property type="component" value="Unassembled WGS sequence"/>
</dbReference>
<dbReference type="InterPro" id="IPR054194">
    <property type="entry name" value="DUF6899"/>
</dbReference>
<dbReference type="AlphaFoldDB" id="A0A1G2PG99"/>
<gene>
    <name evidence="1" type="ORF">A2828_02890</name>
</gene>
<dbReference type="Pfam" id="PF21840">
    <property type="entry name" value="DUF6899"/>
    <property type="match status" value="1"/>
</dbReference>
<reference evidence="1 2" key="1">
    <citation type="journal article" date="2016" name="Nat. Commun.">
        <title>Thousands of microbial genomes shed light on interconnected biogeochemical processes in an aquifer system.</title>
        <authorList>
            <person name="Anantharaman K."/>
            <person name="Brown C.T."/>
            <person name="Hug L.A."/>
            <person name="Sharon I."/>
            <person name="Castelle C.J."/>
            <person name="Probst A.J."/>
            <person name="Thomas B.C."/>
            <person name="Singh A."/>
            <person name="Wilkins M.J."/>
            <person name="Karaoz U."/>
            <person name="Brodie E.L."/>
            <person name="Williams K.H."/>
            <person name="Hubbard S.S."/>
            <person name="Banfield J.F."/>
        </authorList>
    </citation>
    <scope>NUCLEOTIDE SEQUENCE [LARGE SCALE GENOMIC DNA]</scope>
</reference>
<name>A0A1G2PG99_9BACT</name>